<keyword evidence="4" id="KW-1185">Reference proteome</keyword>
<evidence type="ECO:0000259" key="2">
    <source>
        <dbReference type="PROSITE" id="PS51212"/>
    </source>
</evidence>
<sequence length="824" mass="84615">MRFSSTLRASLALSSFVAFADSYWIFGGTQPLVTTRLDPVVDPNGVGGHVHVIAGGSNFGPTYDYDTQIQSKCSTITVQKDLSNYWAPQLYYHDQTSGELTAMPTSFNIYYLPRAGPANESIMAFPAGLRMLAGNTTEHTVDYNASSFADQAISYMCLDYNNDHTGDPDWAERPDFFDHTCPDGLRAQIFFPSCWDGVNLDSADHKSHMAYPIQNYNSGDCPDSHPVHLVSLFYEMFVSVDQFPYNGAGTWVYANGDTTGRGLHGDFINGWADISLLQDAIDNCGDANGQVSACPPLQAVVDQNAASACEYTGLIVNEEVGLNGPISVLPGCNPLWDGTGAQPACPNTDATPGFINAAGPLPTGWNDVGCIAEGTNGRALTGASTTSPNMTRALCAEFCDSKGFSIAGAEFSDECYCDNTFQNGASNTTVTWSECSNKCAGNSLQDCGGPLRLSIMFNPTPGHASIVSQTPIVPSGAPATSAPVASVSGASMVVSSAAAAPTASNVAAPAPQVPSGWSAAGCVSDNGARTLNGFSLATDTMTPGICVSTCASKGFSMAGIEYGRECYCGDSFVNGGGSSLAASTCSMACSGDSSSTCGGSWALSLYKESGSISAALPNSASSSASSVAVPSSVPAPSSVAVPSAPAASSVAISSVPAASPTSALLVAVPSPSAVPSSVPASVPSSVAAPAASSTATASNSTIDLPAGWSAAGCVSDTLQRTLNHDAFTGTTMTVASCVSWCDSRGWSMAGLEYSRECYCGDSFVNGGGDPLPDSACDMTCPTDGNSCGGPLALNVYTKAGASQAARRSLKARHFGRRHGSGNFF</sequence>
<dbReference type="InterPro" id="IPR002889">
    <property type="entry name" value="WSC_carb-bd"/>
</dbReference>
<feature type="domain" description="WSC" evidence="2">
    <location>
        <begin position="516"/>
        <end position="609"/>
    </location>
</feature>
<dbReference type="InterPro" id="IPR018535">
    <property type="entry name" value="DUF1996"/>
</dbReference>
<feature type="signal peptide" evidence="1">
    <location>
        <begin position="1"/>
        <end position="22"/>
    </location>
</feature>
<evidence type="ECO:0000313" key="4">
    <source>
        <dbReference type="Proteomes" id="UP000250043"/>
    </source>
</evidence>
<dbReference type="PANTHER" id="PTHR43662:SF3">
    <property type="entry name" value="DOMAIN PROTEIN, PUTATIVE (AFU_ORTHOLOGUE AFUA_6G11970)-RELATED"/>
    <property type="match status" value="1"/>
</dbReference>
<organism evidence="3 4">
    <name type="scientific">Obba rivulosa</name>
    <dbReference type="NCBI Taxonomy" id="1052685"/>
    <lineage>
        <taxon>Eukaryota</taxon>
        <taxon>Fungi</taxon>
        <taxon>Dikarya</taxon>
        <taxon>Basidiomycota</taxon>
        <taxon>Agaricomycotina</taxon>
        <taxon>Agaricomycetes</taxon>
        <taxon>Polyporales</taxon>
        <taxon>Gelatoporiaceae</taxon>
        <taxon>Obba</taxon>
    </lineage>
</organism>
<dbReference type="PROSITE" id="PS51212">
    <property type="entry name" value="WSC"/>
    <property type="match status" value="3"/>
</dbReference>
<dbReference type="Proteomes" id="UP000250043">
    <property type="component" value="Unassembled WGS sequence"/>
</dbReference>
<dbReference type="SMART" id="SM00321">
    <property type="entry name" value="WSC"/>
    <property type="match status" value="3"/>
</dbReference>
<feature type="domain" description="WSC" evidence="2">
    <location>
        <begin position="364"/>
        <end position="459"/>
    </location>
</feature>
<gene>
    <name evidence="3" type="ORF">OBBRIDRAFT_853640</name>
</gene>
<keyword evidence="1" id="KW-0732">Signal</keyword>
<dbReference type="PANTHER" id="PTHR43662">
    <property type="match status" value="1"/>
</dbReference>
<dbReference type="Pfam" id="PF01822">
    <property type="entry name" value="WSC"/>
    <property type="match status" value="3"/>
</dbReference>
<dbReference type="EMBL" id="KV722348">
    <property type="protein sequence ID" value="OCH94040.1"/>
    <property type="molecule type" value="Genomic_DNA"/>
</dbReference>
<accession>A0A8E2J3R4</accession>
<evidence type="ECO:0000313" key="3">
    <source>
        <dbReference type="EMBL" id="OCH94040.1"/>
    </source>
</evidence>
<dbReference type="Pfam" id="PF09362">
    <property type="entry name" value="DUF1996"/>
    <property type="match status" value="1"/>
</dbReference>
<feature type="domain" description="WSC" evidence="2">
    <location>
        <begin position="707"/>
        <end position="799"/>
    </location>
</feature>
<evidence type="ECO:0000256" key="1">
    <source>
        <dbReference type="SAM" id="SignalP"/>
    </source>
</evidence>
<feature type="chain" id="PRO_5034754479" evidence="1">
    <location>
        <begin position="23"/>
        <end position="824"/>
    </location>
</feature>
<name>A0A8E2J3R4_9APHY</name>
<protein>
    <submittedName>
        <fullName evidence="3">WSC-domain-containing protein</fullName>
    </submittedName>
</protein>
<dbReference type="OrthoDB" id="74764at2759"/>
<reference evidence="3 4" key="1">
    <citation type="submission" date="2016-07" db="EMBL/GenBank/DDBJ databases">
        <title>Draft genome of the white-rot fungus Obba rivulosa 3A-2.</title>
        <authorList>
            <consortium name="DOE Joint Genome Institute"/>
            <person name="Miettinen O."/>
            <person name="Riley R."/>
            <person name="Acob R."/>
            <person name="Barry K."/>
            <person name="Cullen D."/>
            <person name="De Vries R."/>
            <person name="Hainaut M."/>
            <person name="Hatakka A."/>
            <person name="Henrissat B."/>
            <person name="Hilden K."/>
            <person name="Kuo R."/>
            <person name="Labutti K."/>
            <person name="Lipzen A."/>
            <person name="Makela M.R."/>
            <person name="Sandor L."/>
            <person name="Spatafora J.W."/>
            <person name="Grigoriev I.V."/>
            <person name="Hibbett D.S."/>
        </authorList>
    </citation>
    <scope>NUCLEOTIDE SEQUENCE [LARGE SCALE GENOMIC DNA]</scope>
    <source>
        <strain evidence="3 4">3A-2</strain>
    </source>
</reference>
<dbReference type="AlphaFoldDB" id="A0A8E2J3R4"/>
<proteinExistence type="predicted"/>